<gene>
    <name evidence="3" type="ORF">HMPREF0058_1672</name>
</gene>
<dbReference type="eggNOG" id="COG1061">
    <property type="taxonomic scope" value="Bacteria"/>
</dbReference>
<feature type="domain" description="Bacteriophage T5 Orf172 DNA-binding" evidence="2">
    <location>
        <begin position="30"/>
        <end position="117"/>
    </location>
</feature>
<proteinExistence type="predicted"/>
<dbReference type="InterPro" id="IPR018306">
    <property type="entry name" value="Phage_T5_Orf172_DNA-bd"/>
</dbReference>
<comment type="caution">
    <text evidence="3">The sequence shown here is derived from an EMBL/GenBank/DDBJ whole genome shotgun (WGS) entry which is preliminary data.</text>
</comment>
<protein>
    <recommendedName>
        <fullName evidence="2">Bacteriophage T5 Orf172 DNA-binding domain-containing protein</fullName>
    </recommendedName>
</protein>
<evidence type="ECO:0000256" key="1">
    <source>
        <dbReference type="SAM" id="MobiDB-lite"/>
    </source>
</evidence>
<sequence length="860" mass="97875">MMARRDEELLPSKPSARLRIYAWSPKNPPAGYEGLIKVGQTTKEDVRERIRESQGQMQQEFTLHVDIIAEREDGSIFRDKDVIQRLKAKGFANPHFGSATEWVRCKPADVLTAIAELRTGVEYTGERYQTFAMRPEQARAVEQTLAYYNSIWEEDPGAVPRFLWNAKMRFGKTFTTYQLAKRMGAKRVLLVTFKPAVQDAWREDLASHVDFEGWQYLSAKTLDEGGEVKADQPLVYFGSFQDLLGRDKKTGLIKSKNEWIHTVNWDLVVFDEYHFGAWRENAKALFEGEDEKEAAKELKAEYHEGLVAFDEELDELGSDEEDFLPITTRSYLYLSGTPFKALATGEFIEEQIFNWTYTDEQLAKREWAREHPGEWNPYAALPEMRLLTYRMPDDLVAIAHQGEFNEFDLNTFFEATGSNETARFVHESDVQKWLDLIRGEHAPTQMDMLKAGGRPPFPYADARLLPYLQHSFWYLPNVAACQAMANLLAARHNTFWHQYQVIVAAGVGAGVGVEALPPVREAIGDGHDTKTITLSCGKLTTGVTVKQWSSILMLRNLTSPESYFQAAFRVQSPWAIKNPNGDDPNREEVLKPVGFVFDFAPTRALRQIADYGTGLHPEAKSPEHAVAELVNYLPVLAYDGATMKEIDAGEVLDIAMSGTSATLLAKKWESAILVNVDNMTLKKIMNDERAMEAILNIEGFRALGVDIFETVVNKSESVSKMKKEKGDSLTKKEKKELTAEEKEYKSKRKQIQEKLIKFATRIPAFMYLTDFRENTLYDVITKIEPDLFKRVTGLSVEDFNLLVNLGVFNSIHMNQAVFAFRRYEDASLSYAGYASHAEQKRREDLRQVGLYDTVITLKSE</sequence>
<reference evidence="3 4" key="1">
    <citation type="submission" date="2009-01" db="EMBL/GenBank/DDBJ databases">
        <authorList>
            <person name="Qin X."/>
            <person name="Bachman B."/>
            <person name="Battles P."/>
            <person name="Bell A."/>
            <person name="Bess C."/>
            <person name="Bickham C."/>
            <person name="Chaboub L."/>
            <person name="Chen D."/>
            <person name="Coyle M."/>
            <person name="Deiros D.R."/>
            <person name="Dinh H."/>
            <person name="Forbes L."/>
            <person name="Fowler G."/>
            <person name="Francisco L."/>
            <person name="Fu Q."/>
            <person name="Gubbala S."/>
            <person name="Hale W."/>
            <person name="Han Y."/>
            <person name="Hemphill L."/>
            <person name="Highlander S.K."/>
            <person name="Hirani K."/>
            <person name="Hogues M."/>
            <person name="Jackson L."/>
            <person name="Jakkamsetti A."/>
            <person name="Javaid M."/>
            <person name="Jiang H."/>
            <person name="Korchina V."/>
            <person name="Kovar C."/>
            <person name="Lara F."/>
            <person name="Lee S."/>
            <person name="Mata R."/>
            <person name="Mathew T."/>
            <person name="Moen C."/>
            <person name="Morales K."/>
            <person name="Munidasa M."/>
            <person name="Nazareth L."/>
            <person name="Ngo R."/>
            <person name="Nguyen L."/>
            <person name="Okwuonu G."/>
            <person name="Ongeri F."/>
            <person name="Patil S."/>
            <person name="Petrosino J."/>
            <person name="Pham C."/>
            <person name="Pham P."/>
            <person name="Pu L.-L."/>
            <person name="Puazo M."/>
            <person name="Raj R."/>
            <person name="Reid J."/>
            <person name="Rouhana J."/>
            <person name="Saada N."/>
            <person name="Shang Y."/>
            <person name="Simmons D."/>
            <person name="Thornton R."/>
            <person name="Warren J."/>
            <person name="Weissenberger G."/>
            <person name="Zhang J."/>
            <person name="Zhang L."/>
            <person name="Zhou C."/>
            <person name="Zhu D."/>
            <person name="Muzny D."/>
            <person name="Worley K."/>
            <person name="Gibbs R."/>
        </authorList>
    </citation>
    <scope>NUCLEOTIDE SEQUENCE [LARGE SCALE GENOMIC DNA]</scope>
    <source>
        <strain evidence="3 4">DSM 15434</strain>
    </source>
</reference>
<dbReference type="AlphaFoldDB" id="C0W728"/>
<dbReference type="EMBL" id="ACFH01000110">
    <property type="protein sequence ID" value="EEH65507.1"/>
    <property type="molecule type" value="Genomic_DNA"/>
</dbReference>
<dbReference type="HOGENOM" id="CLU_014749_0_0_11"/>
<name>C0W728_9ACTO</name>
<dbReference type="STRING" id="103621.GCA_001067145_00206"/>
<evidence type="ECO:0000313" key="4">
    <source>
        <dbReference type="Proteomes" id="UP000004778"/>
    </source>
</evidence>
<evidence type="ECO:0000259" key="2">
    <source>
        <dbReference type="SMART" id="SM00974"/>
    </source>
</evidence>
<dbReference type="Proteomes" id="UP000004778">
    <property type="component" value="Unassembled WGS sequence"/>
</dbReference>
<dbReference type="Gene3D" id="3.40.50.300">
    <property type="entry name" value="P-loop containing nucleotide triphosphate hydrolases"/>
    <property type="match status" value="1"/>
</dbReference>
<feature type="region of interest" description="Disordered" evidence="1">
    <location>
        <begin position="722"/>
        <end position="742"/>
    </location>
</feature>
<dbReference type="SMART" id="SM00974">
    <property type="entry name" value="T5orf172"/>
    <property type="match status" value="1"/>
</dbReference>
<dbReference type="SUPFAM" id="SSF52540">
    <property type="entry name" value="P-loop containing nucleoside triphosphate hydrolases"/>
    <property type="match status" value="1"/>
</dbReference>
<accession>C0W728</accession>
<evidence type="ECO:0000313" key="3">
    <source>
        <dbReference type="EMBL" id="EEH65507.1"/>
    </source>
</evidence>
<dbReference type="REBASE" id="30109">
    <property type="entry name" value="Aur15434ORF1672P"/>
</dbReference>
<keyword evidence="4" id="KW-1185">Reference proteome</keyword>
<dbReference type="InterPro" id="IPR027417">
    <property type="entry name" value="P-loop_NTPase"/>
</dbReference>
<organism evidence="3 4">
    <name type="scientific">Actinomyces urogenitalis DSM 15434</name>
    <dbReference type="NCBI Taxonomy" id="525246"/>
    <lineage>
        <taxon>Bacteria</taxon>
        <taxon>Bacillati</taxon>
        <taxon>Actinomycetota</taxon>
        <taxon>Actinomycetes</taxon>
        <taxon>Actinomycetales</taxon>
        <taxon>Actinomycetaceae</taxon>
        <taxon>Actinomyces</taxon>
    </lineage>
</organism>